<evidence type="ECO:0000259" key="5">
    <source>
        <dbReference type="PROSITE" id="PS51464"/>
    </source>
</evidence>
<evidence type="ECO:0000313" key="6">
    <source>
        <dbReference type="EMBL" id="MBC6010480.1"/>
    </source>
</evidence>
<keyword evidence="1" id="KW-0805">Transcription regulation</keyword>
<dbReference type="EMBL" id="JACRWG010000043">
    <property type="protein sequence ID" value="MBC6010480.1"/>
    <property type="molecule type" value="Genomic_DNA"/>
</dbReference>
<dbReference type="SUPFAM" id="SSF53697">
    <property type="entry name" value="SIS domain"/>
    <property type="match status" value="1"/>
</dbReference>
<evidence type="ECO:0000313" key="7">
    <source>
        <dbReference type="Proteomes" id="UP000603474"/>
    </source>
</evidence>
<dbReference type="PROSITE" id="PS51464">
    <property type="entry name" value="SIS"/>
    <property type="match status" value="1"/>
</dbReference>
<feature type="domain" description="HTH rpiR-type" evidence="4">
    <location>
        <begin position="1"/>
        <end position="75"/>
    </location>
</feature>
<dbReference type="PROSITE" id="PS51071">
    <property type="entry name" value="HTH_RPIR"/>
    <property type="match status" value="1"/>
</dbReference>
<evidence type="ECO:0000256" key="2">
    <source>
        <dbReference type="ARBA" id="ARBA00023125"/>
    </source>
</evidence>
<dbReference type="InterPro" id="IPR036388">
    <property type="entry name" value="WH-like_DNA-bd_sf"/>
</dbReference>
<dbReference type="CDD" id="cd05013">
    <property type="entry name" value="SIS_RpiR"/>
    <property type="match status" value="1"/>
</dbReference>
<keyword evidence="3" id="KW-0804">Transcription</keyword>
<dbReference type="InterPro" id="IPR009057">
    <property type="entry name" value="Homeodomain-like_sf"/>
</dbReference>
<dbReference type="InterPro" id="IPR046348">
    <property type="entry name" value="SIS_dom_sf"/>
</dbReference>
<proteinExistence type="predicted"/>
<comment type="caution">
    <text evidence="6">The sequence shown here is derived from an EMBL/GenBank/DDBJ whole genome shotgun (WGS) entry which is preliminary data.</text>
</comment>
<keyword evidence="2" id="KW-0238">DNA-binding</keyword>
<dbReference type="Pfam" id="PF01380">
    <property type="entry name" value="SIS"/>
    <property type="match status" value="1"/>
</dbReference>
<reference evidence="6 7" key="1">
    <citation type="submission" date="2020-08" db="EMBL/GenBank/DDBJ databases">
        <authorList>
            <person name="Liu C."/>
            <person name="Sun Q."/>
        </authorList>
    </citation>
    <scope>NUCLEOTIDE SEQUENCE [LARGE SCALE GENOMIC DNA]</scope>
    <source>
        <strain evidence="6 7">NSJ-22</strain>
    </source>
</reference>
<accession>A0ABR7KCM5</accession>
<dbReference type="Gene3D" id="1.10.10.10">
    <property type="entry name" value="Winged helix-like DNA-binding domain superfamily/Winged helix DNA-binding domain"/>
    <property type="match status" value="1"/>
</dbReference>
<dbReference type="InterPro" id="IPR001347">
    <property type="entry name" value="SIS_dom"/>
</dbReference>
<organism evidence="6 7">
    <name type="scientific">Catenibacterium faecis</name>
    <dbReference type="NCBI Taxonomy" id="2764323"/>
    <lineage>
        <taxon>Bacteria</taxon>
        <taxon>Bacillati</taxon>
        <taxon>Bacillota</taxon>
        <taxon>Erysipelotrichia</taxon>
        <taxon>Erysipelotrichales</taxon>
        <taxon>Coprobacillaceae</taxon>
        <taxon>Catenibacterium</taxon>
    </lineage>
</organism>
<dbReference type="InterPro" id="IPR035472">
    <property type="entry name" value="RpiR-like_SIS"/>
</dbReference>
<evidence type="ECO:0000256" key="1">
    <source>
        <dbReference type="ARBA" id="ARBA00023015"/>
    </source>
</evidence>
<dbReference type="SUPFAM" id="SSF46689">
    <property type="entry name" value="Homeodomain-like"/>
    <property type="match status" value="1"/>
</dbReference>
<dbReference type="PANTHER" id="PTHR30514:SF10">
    <property type="entry name" value="MURR_RPIR FAMILY TRANSCRIPTIONAL REGULATOR"/>
    <property type="match status" value="1"/>
</dbReference>
<gene>
    <name evidence="6" type="ORF">H8909_09540</name>
</gene>
<dbReference type="RefSeq" id="WP_187012667.1">
    <property type="nucleotide sequence ID" value="NZ_JACRWG010000043.1"/>
</dbReference>
<feature type="domain" description="SIS" evidence="5">
    <location>
        <begin position="124"/>
        <end position="265"/>
    </location>
</feature>
<dbReference type="Proteomes" id="UP000603474">
    <property type="component" value="Unassembled WGS sequence"/>
</dbReference>
<dbReference type="Pfam" id="PF01418">
    <property type="entry name" value="HTH_6"/>
    <property type="match status" value="1"/>
</dbReference>
<keyword evidence="7" id="KW-1185">Reference proteome</keyword>
<dbReference type="InterPro" id="IPR000281">
    <property type="entry name" value="HTH_RpiR"/>
</dbReference>
<name>A0ABR7KCM5_9FIRM</name>
<sequence length="290" mass="33544">MIEDILKEKKNMTSGEERIADYFLDKKTLLRKQSSRSIASQLFINPSMITRFCQKLGFHGYTDFLEQYLKEIEYTESHFQDLDPNHPFDDQDKNTVIASKIGQLYHEIVDDTLKLIGHDDLQNAINCLNKSDIIYVYSAGVQGDVAQTFKDKMLKIGKNVVLETKMNELYYRVSYCSLNCSFVILSYSGEIESELRGVKKLKERHIPLLAITSYGDNTLSQYADYVLNVSTRERLKDNLGDFAMNISTMLILDILYVSIFNTDYLKHVERRRSSSQGFDLFRTSKNPNIK</sequence>
<dbReference type="InterPro" id="IPR047640">
    <property type="entry name" value="RpiR-like"/>
</dbReference>
<protein>
    <submittedName>
        <fullName evidence="6">MurR/RpiR family transcriptional regulator</fullName>
    </submittedName>
</protein>
<evidence type="ECO:0000256" key="3">
    <source>
        <dbReference type="ARBA" id="ARBA00023163"/>
    </source>
</evidence>
<dbReference type="PANTHER" id="PTHR30514">
    <property type="entry name" value="GLUCOKINASE"/>
    <property type="match status" value="1"/>
</dbReference>
<dbReference type="Gene3D" id="3.40.50.10490">
    <property type="entry name" value="Glucose-6-phosphate isomerase like protein, domain 1"/>
    <property type="match status" value="1"/>
</dbReference>
<evidence type="ECO:0000259" key="4">
    <source>
        <dbReference type="PROSITE" id="PS51071"/>
    </source>
</evidence>